<reference evidence="8 9" key="1">
    <citation type="submission" date="2014-02" db="EMBL/GenBank/DDBJ databases">
        <title>Single nucleus genome sequencing reveals high similarity among nuclei of an endomycorrhizal fungus.</title>
        <authorList>
            <person name="Lin K."/>
            <person name="Geurts R."/>
            <person name="Zhang Z."/>
            <person name="Limpens E."/>
            <person name="Saunders D.G."/>
            <person name="Mu D."/>
            <person name="Pang E."/>
            <person name="Cao H."/>
            <person name="Cha H."/>
            <person name="Lin T."/>
            <person name="Zhou Q."/>
            <person name="Shang Y."/>
            <person name="Li Y."/>
            <person name="Ivanov S."/>
            <person name="Sharma T."/>
            <person name="Velzen R.V."/>
            <person name="Ruijter N.D."/>
            <person name="Aanen D.K."/>
            <person name="Win J."/>
            <person name="Kamoun S."/>
            <person name="Bisseling T."/>
            <person name="Huang S."/>
        </authorList>
    </citation>
    <scope>NUCLEOTIDE SEQUENCE [LARGE SCALE GENOMIC DNA]</scope>
    <source>
        <strain evidence="9">DAOM197198w</strain>
    </source>
</reference>
<evidence type="ECO:0000256" key="2">
    <source>
        <dbReference type="ARBA" id="ARBA00022692"/>
    </source>
</evidence>
<feature type="compositionally biased region" description="Polar residues" evidence="5">
    <location>
        <begin position="121"/>
        <end position="132"/>
    </location>
</feature>
<keyword evidence="3 6" id="KW-1133">Transmembrane helix</keyword>
<feature type="transmembrane region" description="Helical" evidence="6">
    <location>
        <begin position="255"/>
        <end position="276"/>
    </location>
</feature>
<feature type="transmembrane region" description="Helical" evidence="6">
    <location>
        <begin position="187"/>
        <end position="206"/>
    </location>
</feature>
<evidence type="ECO:0000256" key="4">
    <source>
        <dbReference type="ARBA" id="ARBA00023136"/>
    </source>
</evidence>
<evidence type="ECO:0000259" key="7">
    <source>
        <dbReference type="Pfam" id="PF01284"/>
    </source>
</evidence>
<keyword evidence="4 6" id="KW-0472">Membrane</keyword>
<evidence type="ECO:0000313" key="8">
    <source>
        <dbReference type="EMBL" id="EXX76267.1"/>
    </source>
</evidence>
<dbReference type="Pfam" id="PF01284">
    <property type="entry name" value="MARVEL"/>
    <property type="match status" value="1"/>
</dbReference>
<feature type="transmembrane region" description="Helical" evidence="6">
    <location>
        <begin position="218"/>
        <end position="243"/>
    </location>
</feature>
<proteinExistence type="predicted"/>
<dbReference type="AlphaFoldDB" id="A0A015K3A7"/>
<dbReference type="EMBL" id="JEMT01012295">
    <property type="protein sequence ID" value="EXX76267.1"/>
    <property type="molecule type" value="Genomic_DNA"/>
</dbReference>
<evidence type="ECO:0000256" key="1">
    <source>
        <dbReference type="ARBA" id="ARBA00004141"/>
    </source>
</evidence>
<keyword evidence="9" id="KW-1185">Reference proteome</keyword>
<evidence type="ECO:0000256" key="3">
    <source>
        <dbReference type="ARBA" id="ARBA00022989"/>
    </source>
</evidence>
<feature type="region of interest" description="Disordered" evidence="5">
    <location>
        <begin position="1"/>
        <end position="90"/>
    </location>
</feature>
<evidence type="ECO:0000256" key="5">
    <source>
        <dbReference type="SAM" id="MobiDB-lite"/>
    </source>
</evidence>
<dbReference type="STRING" id="1432141.A0A015K3A7"/>
<name>A0A015K3A7_RHIIW</name>
<evidence type="ECO:0000313" key="9">
    <source>
        <dbReference type="Proteomes" id="UP000022910"/>
    </source>
</evidence>
<organism evidence="8 9">
    <name type="scientific">Rhizophagus irregularis (strain DAOM 197198w)</name>
    <name type="common">Glomus intraradices</name>
    <dbReference type="NCBI Taxonomy" id="1432141"/>
    <lineage>
        <taxon>Eukaryota</taxon>
        <taxon>Fungi</taxon>
        <taxon>Fungi incertae sedis</taxon>
        <taxon>Mucoromycota</taxon>
        <taxon>Glomeromycotina</taxon>
        <taxon>Glomeromycetes</taxon>
        <taxon>Glomerales</taxon>
        <taxon>Glomeraceae</taxon>
        <taxon>Rhizophagus</taxon>
    </lineage>
</organism>
<sequence length="323" mass="35803">MAERQDTNPFSSEDSNSNIHLPPSAYQPNPFPINPTEGNPWASSAAYQQQPYQGHANNNSSSAYGYNNSSDNGTQPTYIPMPSPSTYKSSNSSYDYTNVYNAQTHNPNAYSTNIGSEVNAYEDSSNASQLDNGNKEEYDNNTTELENSAAIANPGIETHDPDKMKISSQKLETPFSAPNKWRLLSRFIQFLASAGAFAFIVASTPVTKVQIPVNFNKIAIIFLYIVSVVSVIYSFGHLIFYCVRRWGHKNKAPRWLLMLVDAIIGASFGTLMVFLIKDGNCKPGGLNGWCDFYNTAIFFTVLSFVTYAISFVWDIVGGFKRKS</sequence>
<dbReference type="Proteomes" id="UP000022910">
    <property type="component" value="Unassembled WGS sequence"/>
</dbReference>
<feature type="compositionally biased region" description="Low complexity" evidence="5">
    <location>
        <begin position="42"/>
        <end position="73"/>
    </location>
</feature>
<dbReference type="InterPro" id="IPR008253">
    <property type="entry name" value="Marvel"/>
</dbReference>
<feature type="transmembrane region" description="Helical" evidence="6">
    <location>
        <begin position="296"/>
        <end position="316"/>
    </location>
</feature>
<accession>A0A015K3A7</accession>
<dbReference type="HOGENOM" id="CLU_860913_0_0_1"/>
<feature type="region of interest" description="Disordered" evidence="5">
    <location>
        <begin position="121"/>
        <end position="140"/>
    </location>
</feature>
<dbReference type="OrthoDB" id="3253553at2759"/>
<comment type="subcellular location">
    <subcellularLocation>
        <location evidence="1">Membrane</location>
        <topology evidence="1">Multi-pass membrane protein</topology>
    </subcellularLocation>
</comment>
<gene>
    <name evidence="8" type="ORF">RirG_034600</name>
</gene>
<comment type="caution">
    <text evidence="8">The sequence shown here is derived from an EMBL/GenBank/DDBJ whole genome shotgun (WGS) entry which is preliminary data.</text>
</comment>
<feature type="compositionally biased region" description="Polar residues" evidence="5">
    <location>
        <begin position="7"/>
        <end position="19"/>
    </location>
</feature>
<evidence type="ECO:0000256" key="6">
    <source>
        <dbReference type="SAM" id="Phobius"/>
    </source>
</evidence>
<feature type="domain" description="MARVEL" evidence="7">
    <location>
        <begin position="183"/>
        <end position="312"/>
    </location>
</feature>
<keyword evidence="2 6" id="KW-0812">Transmembrane</keyword>
<protein>
    <recommendedName>
        <fullName evidence="7">MARVEL domain-containing protein</fullName>
    </recommendedName>
</protein>
<dbReference type="OMA" id="YNTSIFF"/>